<dbReference type="Proteomes" id="UP000289269">
    <property type="component" value="Unassembled WGS sequence"/>
</dbReference>
<comment type="function">
    <text evidence="7">The globular domain of the protein is located near the polypeptide exit tunnel on the outside of the subunit, while an extended beta-hairpin is found that lines the wall of the exit tunnel in the center of the 70S ribosome.</text>
</comment>
<evidence type="ECO:0000256" key="6">
    <source>
        <dbReference type="ARBA" id="ARBA00035207"/>
    </source>
</evidence>
<dbReference type="GO" id="GO:0003735">
    <property type="term" value="F:structural constituent of ribosome"/>
    <property type="evidence" value="ECO:0007669"/>
    <property type="project" value="InterPro"/>
</dbReference>
<dbReference type="GO" id="GO:0006412">
    <property type="term" value="P:translation"/>
    <property type="evidence" value="ECO:0007669"/>
    <property type="project" value="UniProtKB-UniRule"/>
</dbReference>
<keyword evidence="3 7" id="KW-0694">RNA-binding</keyword>
<evidence type="ECO:0000313" key="12">
    <source>
        <dbReference type="Proteomes" id="UP000289269"/>
    </source>
</evidence>
<dbReference type="GO" id="GO:0019843">
    <property type="term" value="F:rRNA binding"/>
    <property type="evidence" value="ECO:0007669"/>
    <property type="project" value="UniProtKB-UniRule"/>
</dbReference>
<dbReference type="PANTHER" id="PTHR13501:SF8">
    <property type="entry name" value="LARGE RIBOSOMAL SUBUNIT PROTEIN UL22M"/>
    <property type="match status" value="1"/>
</dbReference>
<proteinExistence type="inferred from homology"/>
<protein>
    <recommendedName>
        <fullName evidence="6 7">Large ribosomal subunit protein uL22</fullName>
    </recommendedName>
</protein>
<comment type="subunit">
    <text evidence="7 9">Part of the 50S ribosomal subunit.</text>
</comment>
<evidence type="ECO:0000256" key="7">
    <source>
        <dbReference type="HAMAP-Rule" id="MF_01331"/>
    </source>
</evidence>
<evidence type="ECO:0000256" key="5">
    <source>
        <dbReference type="ARBA" id="ARBA00023274"/>
    </source>
</evidence>
<keyword evidence="4 7" id="KW-0689">Ribosomal protein</keyword>
<dbReference type="EMBL" id="SCKW01000007">
    <property type="protein sequence ID" value="RWZ79557.1"/>
    <property type="molecule type" value="Genomic_DNA"/>
</dbReference>
<sequence>MAQLSQVSVRAAARSVAMAPRKLSLVAALVRGRSVADALVILSHTPKRAAKPLLKLVNSARANSSFNHGLDESSLTISQLQVTAGSRLKRYRAGARGMSKPYQRRTSHVVVEVSGSLPAAKSKATVKPKTKEK</sequence>
<dbReference type="AlphaFoldDB" id="A0A4Q0AJF2"/>
<dbReference type="CDD" id="cd00336">
    <property type="entry name" value="Ribosomal_L22"/>
    <property type="match status" value="1"/>
</dbReference>
<gene>
    <name evidence="7" type="primary">rplV</name>
    <name evidence="11" type="ORF">EOT04_01095</name>
</gene>
<comment type="similarity">
    <text evidence="1 7 8">Belongs to the universal ribosomal protein uL22 family.</text>
</comment>
<organism evidence="11 12">
    <name type="scientific">Candidatus Chaera renei</name>
    <dbReference type="NCBI Taxonomy" id="2506947"/>
    <lineage>
        <taxon>Bacteria</taxon>
        <taxon>Candidatus Saccharimonadota</taxon>
        <taxon>Candidatus Saccharimonadia</taxon>
        <taxon>Candidatus Saccharimonadales</taxon>
        <taxon>Candidatus Saccharimonadaceae</taxon>
        <taxon>Candidatus Chaera</taxon>
    </lineage>
</organism>
<keyword evidence="12" id="KW-1185">Reference proteome</keyword>
<dbReference type="GO" id="GO:0022625">
    <property type="term" value="C:cytosolic large ribosomal subunit"/>
    <property type="evidence" value="ECO:0007669"/>
    <property type="project" value="TreeGrafter"/>
</dbReference>
<dbReference type="InterPro" id="IPR001063">
    <property type="entry name" value="Ribosomal_uL22"/>
</dbReference>
<evidence type="ECO:0000256" key="1">
    <source>
        <dbReference type="ARBA" id="ARBA00009451"/>
    </source>
</evidence>
<evidence type="ECO:0000256" key="10">
    <source>
        <dbReference type="RuleBase" id="RU004008"/>
    </source>
</evidence>
<evidence type="ECO:0000256" key="3">
    <source>
        <dbReference type="ARBA" id="ARBA00022884"/>
    </source>
</evidence>
<comment type="function">
    <text evidence="7 10">This protein binds specifically to 23S rRNA; its binding is stimulated by other ribosomal proteins, e.g., L4, L17, and L20. It is important during the early stages of 50S assembly. It makes multiple contacts with different domains of the 23S rRNA in the assembled 50S subunit and ribosome.</text>
</comment>
<evidence type="ECO:0000256" key="9">
    <source>
        <dbReference type="RuleBase" id="RU004006"/>
    </source>
</evidence>
<keyword evidence="2 7" id="KW-0699">rRNA-binding</keyword>
<evidence type="ECO:0000313" key="11">
    <source>
        <dbReference type="EMBL" id="RWZ79557.1"/>
    </source>
</evidence>
<evidence type="ECO:0000256" key="2">
    <source>
        <dbReference type="ARBA" id="ARBA00022730"/>
    </source>
</evidence>
<accession>A0A4Q0AJF2</accession>
<dbReference type="HAMAP" id="MF_01331_B">
    <property type="entry name" value="Ribosomal_uL22_B"/>
    <property type="match status" value="1"/>
</dbReference>
<keyword evidence="5 7" id="KW-0687">Ribonucleoprotein</keyword>
<dbReference type="Gene3D" id="3.90.470.10">
    <property type="entry name" value="Ribosomal protein L22/L17"/>
    <property type="match status" value="1"/>
</dbReference>
<reference evidence="11" key="1">
    <citation type="submission" date="2019-01" db="EMBL/GenBank/DDBJ databases">
        <title>Genomic signatures and co-occurrence patterns of the ultra-small Saccharimodia (Patescibacteria phylum) suggest a symbiotic lifestyle.</title>
        <authorList>
            <person name="Lemos L."/>
            <person name="Medeiros J."/>
            <person name="Andreote F."/>
            <person name="Fernandes G."/>
            <person name="Varani A."/>
            <person name="Oliveira G."/>
            <person name="Pylro V."/>
        </authorList>
    </citation>
    <scope>NUCLEOTIDE SEQUENCE [LARGE SCALE GENOMIC DNA]</scope>
    <source>
        <strain evidence="11">AMD01</strain>
    </source>
</reference>
<dbReference type="PANTHER" id="PTHR13501">
    <property type="entry name" value="CHLOROPLAST 50S RIBOSOMAL PROTEIN L22-RELATED"/>
    <property type="match status" value="1"/>
</dbReference>
<dbReference type="SUPFAM" id="SSF54843">
    <property type="entry name" value="Ribosomal protein L22"/>
    <property type="match status" value="1"/>
</dbReference>
<dbReference type="InterPro" id="IPR047867">
    <property type="entry name" value="Ribosomal_uL22_bac/org-type"/>
</dbReference>
<comment type="caution">
    <text evidence="11">The sequence shown here is derived from an EMBL/GenBank/DDBJ whole genome shotgun (WGS) entry which is preliminary data.</text>
</comment>
<dbReference type="Pfam" id="PF00237">
    <property type="entry name" value="Ribosomal_L22"/>
    <property type="match status" value="1"/>
</dbReference>
<dbReference type="InterPro" id="IPR036394">
    <property type="entry name" value="Ribosomal_uL22_sf"/>
</dbReference>
<evidence type="ECO:0000256" key="4">
    <source>
        <dbReference type="ARBA" id="ARBA00022980"/>
    </source>
</evidence>
<name>A0A4Q0AJF2_9BACT</name>
<evidence type="ECO:0000256" key="8">
    <source>
        <dbReference type="RuleBase" id="RU004005"/>
    </source>
</evidence>
<dbReference type="InterPro" id="IPR005727">
    <property type="entry name" value="Ribosomal_uL22_bac/chlpt-type"/>
</dbReference>
<dbReference type="NCBIfam" id="TIGR01044">
    <property type="entry name" value="rplV_bact"/>
    <property type="match status" value="1"/>
</dbReference>